<keyword evidence="3" id="KW-1185">Reference proteome</keyword>
<dbReference type="InterPro" id="IPR052709">
    <property type="entry name" value="Transposase-MT_Hybrid"/>
</dbReference>
<dbReference type="Proteomes" id="UP001162162">
    <property type="component" value="Unassembled WGS sequence"/>
</dbReference>
<dbReference type="PANTHER" id="PTHR46060:SF1">
    <property type="entry name" value="MARINER MOS1 TRANSPOSASE-LIKE PROTEIN"/>
    <property type="match status" value="1"/>
</dbReference>
<evidence type="ECO:0000256" key="1">
    <source>
        <dbReference type="SAM" id="MobiDB-lite"/>
    </source>
</evidence>
<reference evidence="2" key="1">
    <citation type="journal article" date="2023" name="Insect Mol. Biol.">
        <title>Genome sequencing provides insights into the evolution of gene families encoding plant cell wall-degrading enzymes in longhorned beetles.</title>
        <authorList>
            <person name="Shin N.R."/>
            <person name="Okamura Y."/>
            <person name="Kirsch R."/>
            <person name="Pauchet Y."/>
        </authorList>
    </citation>
    <scope>NUCLEOTIDE SEQUENCE</scope>
    <source>
        <strain evidence="2">AMC_N1</strain>
    </source>
</reference>
<gene>
    <name evidence="2" type="ORF">NQ318_020167</name>
</gene>
<name>A0AAV8ZAA6_9CUCU</name>
<dbReference type="PANTHER" id="PTHR46060">
    <property type="entry name" value="MARINER MOS1 TRANSPOSASE-LIKE PROTEIN"/>
    <property type="match status" value="1"/>
</dbReference>
<feature type="compositionally biased region" description="Basic and acidic residues" evidence="1">
    <location>
        <begin position="80"/>
        <end position="89"/>
    </location>
</feature>
<evidence type="ECO:0000313" key="3">
    <source>
        <dbReference type="Proteomes" id="UP001162162"/>
    </source>
</evidence>
<protein>
    <submittedName>
        <fullName evidence="2">Uncharacterized protein</fullName>
    </submittedName>
</protein>
<sequence length="245" mass="28454">MNEEPGETPQKATTSFHNIVYASEKIHTLFCWIGVTDKEHYAKAVDTPLLKQIDALIKCWWDCWRAITATFRRRRGINKRRDVKDDPRPGRPSTSKTDENIEKTGKVIREEHRLSIRGLAEITGIDKECVRQILHESFNMRKVCAKMMPKLLTPEQKESRLTICIDILNNIDTDPGLLDTVTLKGTRFEYVEADKAKATEVLNQLTEADFQHCFQQWKSRMERCRDREKGEYIEDEKVATVIGNE</sequence>
<feature type="region of interest" description="Disordered" evidence="1">
    <location>
        <begin position="80"/>
        <end position="102"/>
    </location>
</feature>
<dbReference type="AlphaFoldDB" id="A0AAV8ZAA6"/>
<proteinExistence type="predicted"/>
<comment type="caution">
    <text evidence="2">The sequence shown here is derived from an EMBL/GenBank/DDBJ whole genome shotgun (WGS) entry which is preliminary data.</text>
</comment>
<dbReference type="EMBL" id="JAPWTK010000007">
    <property type="protein sequence ID" value="KAJ8960868.1"/>
    <property type="molecule type" value="Genomic_DNA"/>
</dbReference>
<accession>A0AAV8ZAA6</accession>
<evidence type="ECO:0000313" key="2">
    <source>
        <dbReference type="EMBL" id="KAJ8960868.1"/>
    </source>
</evidence>
<organism evidence="2 3">
    <name type="scientific">Aromia moschata</name>
    <dbReference type="NCBI Taxonomy" id="1265417"/>
    <lineage>
        <taxon>Eukaryota</taxon>
        <taxon>Metazoa</taxon>
        <taxon>Ecdysozoa</taxon>
        <taxon>Arthropoda</taxon>
        <taxon>Hexapoda</taxon>
        <taxon>Insecta</taxon>
        <taxon>Pterygota</taxon>
        <taxon>Neoptera</taxon>
        <taxon>Endopterygota</taxon>
        <taxon>Coleoptera</taxon>
        <taxon>Polyphaga</taxon>
        <taxon>Cucujiformia</taxon>
        <taxon>Chrysomeloidea</taxon>
        <taxon>Cerambycidae</taxon>
        <taxon>Cerambycinae</taxon>
        <taxon>Callichromatini</taxon>
        <taxon>Aromia</taxon>
    </lineage>
</organism>